<reference evidence="14 15" key="1">
    <citation type="submission" date="2016-07" db="EMBL/GenBank/DDBJ databases">
        <title>Pervasive Adenine N6-methylation of Active Genes in Fungi.</title>
        <authorList>
            <consortium name="DOE Joint Genome Institute"/>
            <person name="Mondo S.J."/>
            <person name="Dannebaum R.O."/>
            <person name="Kuo R.C."/>
            <person name="Labutti K."/>
            <person name="Haridas S."/>
            <person name="Kuo A."/>
            <person name="Salamov A."/>
            <person name="Ahrendt S.R."/>
            <person name="Lipzen A."/>
            <person name="Sullivan W."/>
            <person name="Andreopoulos W.B."/>
            <person name="Clum A."/>
            <person name="Lindquist E."/>
            <person name="Daum C."/>
            <person name="Ramamoorthy G.K."/>
            <person name="Gryganskyi A."/>
            <person name="Culley D."/>
            <person name="Magnuson J.K."/>
            <person name="James T.Y."/>
            <person name="O'Malley M.A."/>
            <person name="Stajich J.E."/>
            <person name="Spatafora J.W."/>
            <person name="Visel A."/>
            <person name="Grigoriev I.V."/>
        </authorList>
    </citation>
    <scope>NUCLEOTIDE SEQUENCE [LARGE SCALE GENOMIC DNA]</scope>
    <source>
        <strain evidence="14 15">CBS 129021</strain>
    </source>
</reference>
<evidence type="ECO:0000256" key="6">
    <source>
        <dbReference type="ARBA" id="ARBA00022723"/>
    </source>
</evidence>
<dbReference type="STRING" id="1141098.A0A1Y2DCB6"/>
<dbReference type="InterPro" id="IPR036396">
    <property type="entry name" value="Cyt_P450_sf"/>
</dbReference>
<dbReference type="PANTHER" id="PTHR24305:SF199">
    <property type="entry name" value="P450, PUTATIVE (EUROFUNG)-RELATED"/>
    <property type="match status" value="1"/>
</dbReference>
<keyword evidence="10 13" id="KW-0503">Monooxygenase</keyword>
<dbReference type="InParanoid" id="A0A1Y2DCB6"/>
<dbReference type="Pfam" id="PF00067">
    <property type="entry name" value="p450"/>
    <property type="match status" value="1"/>
</dbReference>
<dbReference type="PRINTS" id="PR00385">
    <property type="entry name" value="P450"/>
</dbReference>
<evidence type="ECO:0000256" key="7">
    <source>
        <dbReference type="ARBA" id="ARBA00022989"/>
    </source>
</evidence>
<dbReference type="OrthoDB" id="1470350at2759"/>
<dbReference type="GO" id="GO:0005506">
    <property type="term" value="F:iron ion binding"/>
    <property type="evidence" value="ECO:0007669"/>
    <property type="project" value="InterPro"/>
</dbReference>
<dbReference type="FunFam" id="1.10.630.10:FF:000158">
    <property type="entry name" value="Cytochrome P450, putative (Eurofung)"/>
    <property type="match status" value="1"/>
</dbReference>
<dbReference type="RefSeq" id="XP_040710365.1">
    <property type="nucleotide sequence ID" value="XM_040865421.1"/>
</dbReference>
<feature type="binding site" description="axial binding residue" evidence="12">
    <location>
        <position position="391"/>
    </location>
    <ligand>
        <name>heme</name>
        <dbReference type="ChEBI" id="CHEBI:30413"/>
    </ligand>
    <ligandPart>
        <name>Fe</name>
        <dbReference type="ChEBI" id="CHEBI:18248"/>
    </ligandPart>
</feature>
<protein>
    <submittedName>
        <fullName evidence="14">Cytochrome P450</fullName>
    </submittedName>
</protein>
<evidence type="ECO:0000256" key="9">
    <source>
        <dbReference type="ARBA" id="ARBA00023004"/>
    </source>
</evidence>
<keyword evidence="5" id="KW-0812">Transmembrane</keyword>
<dbReference type="AlphaFoldDB" id="A0A1Y2DCB6"/>
<dbReference type="InterPro" id="IPR002401">
    <property type="entry name" value="Cyt_P450_E_grp-I"/>
</dbReference>
<evidence type="ECO:0000313" key="15">
    <source>
        <dbReference type="Proteomes" id="UP000193689"/>
    </source>
</evidence>
<dbReference type="PRINTS" id="PR00463">
    <property type="entry name" value="EP450I"/>
</dbReference>
<evidence type="ECO:0000256" key="5">
    <source>
        <dbReference type="ARBA" id="ARBA00022692"/>
    </source>
</evidence>
<proteinExistence type="inferred from homology"/>
<evidence type="ECO:0000256" key="12">
    <source>
        <dbReference type="PIRSR" id="PIRSR602401-1"/>
    </source>
</evidence>
<keyword evidence="8 13" id="KW-0560">Oxidoreductase</keyword>
<dbReference type="GeneID" id="63781633"/>
<dbReference type="GO" id="GO:0016705">
    <property type="term" value="F:oxidoreductase activity, acting on paired donors, with incorporation or reduction of molecular oxygen"/>
    <property type="evidence" value="ECO:0007669"/>
    <property type="project" value="InterPro"/>
</dbReference>
<keyword evidence="4 12" id="KW-0349">Heme</keyword>
<evidence type="ECO:0000313" key="14">
    <source>
        <dbReference type="EMBL" id="ORY56898.1"/>
    </source>
</evidence>
<dbReference type="GO" id="GO:0020037">
    <property type="term" value="F:heme binding"/>
    <property type="evidence" value="ECO:0007669"/>
    <property type="project" value="InterPro"/>
</dbReference>
<keyword evidence="15" id="KW-1185">Reference proteome</keyword>
<evidence type="ECO:0000256" key="4">
    <source>
        <dbReference type="ARBA" id="ARBA00022617"/>
    </source>
</evidence>
<dbReference type="PANTHER" id="PTHR24305">
    <property type="entry name" value="CYTOCHROME P450"/>
    <property type="match status" value="1"/>
</dbReference>
<evidence type="ECO:0000256" key="13">
    <source>
        <dbReference type="RuleBase" id="RU000461"/>
    </source>
</evidence>
<sequence>MSKIWYARAWMGGYWPWVLHDAHVKYGDIVRIGPNELSFGSVQSVKDIYGPPSKMRKLFPKSDLMYDIGEPSNVAYEMDPKRHAQRLKLLAPGFRTQSLRDQEHIIHEHVDLLMDKIAHLSQTSSNGVDMSTAYEWLTFDITGQLTFGESFGAVKEGRSHFWISILYSSIYAASLFTLRKRLPILGLWLVFMALFSPSLKAIIESNKQHAELTLERVKKRIEMGDTHTPDFFANIIQSGELSEAEMASEANVLITAGAETTAVGLVAAIWYLSTNPSTMEKLQREIRTSFKSYQDITGDSTAQLPYLNAVIEELLRIFPPTAAGPSRKSPGEWVDGHYIPKGVGVTSHNWFIQHDGRIVDNPELFEPERWLGERSKDKPFTWPFSLGPRSCLGINLAYMEMRVTISKLVYRYNWTLAHDLSNGYDWPTECRMKMLWRKAELRAVFRPAEIWSEKATS</sequence>
<comment type="cofactor">
    <cofactor evidence="1 12">
        <name>heme</name>
        <dbReference type="ChEBI" id="CHEBI:30413"/>
    </cofactor>
</comment>
<organism evidence="14 15">
    <name type="scientific">Pseudomassariella vexata</name>
    <dbReference type="NCBI Taxonomy" id="1141098"/>
    <lineage>
        <taxon>Eukaryota</taxon>
        <taxon>Fungi</taxon>
        <taxon>Dikarya</taxon>
        <taxon>Ascomycota</taxon>
        <taxon>Pezizomycotina</taxon>
        <taxon>Sordariomycetes</taxon>
        <taxon>Xylariomycetidae</taxon>
        <taxon>Amphisphaeriales</taxon>
        <taxon>Pseudomassariaceae</taxon>
        <taxon>Pseudomassariella</taxon>
    </lineage>
</organism>
<dbReference type="SUPFAM" id="SSF48264">
    <property type="entry name" value="Cytochrome P450"/>
    <property type="match status" value="1"/>
</dbReference>
<comment type="subcellular location">
    <subcellularLocation>
        <location evidence="2">Membrane</location>
    </subcellularLocation>
</comment>
<keyword evidence="6 12" id="KW-0479">Metal-binding</keyword>
<evidence type="ECO:0000256" key="2">
    <source>
        <dbReference type="ARBA" id="ARBA00004370"/>
    </source>
</evidence>
<dbReference type="Proteomes" id="UP000193689">
    <property type="component" value="Unassembled WGS sequence"/>
</dbReference>
<dbReference type="PROSITE" id="PS00086">
    <property type="entry name" value="CYTOCHROME_P450"/>
    <property type="match status" value="1"/>
</dbReference>
<keyword evidence="11" id="KW-0472">Membrane</keyword>
<evidence type="ECO:0000256" key="1">
    <source>
        <dbReference type="ARBA" id="ARBA00001971"/>
    </source>
</evidence>
<comment type="caution">
    <text evidence="14">The sequence shown here is derived from an EMBL/GenBank/DDBJ whole genome shotgun (WGS) entry which is preliminary data.</text>
</comment>
<evidence type="ECO:0000256" key="11">
    <source>
        <dbReference type="ARBA" id="ARBA00023136"/>
    </source>
</evidence>
<dbReference type="Gene3D" id="1.10.630.10">
    <property type="entry name" value="Cytochrome P450"/>
    <property type="match status" value="1"/>
</dbReference>
<keyword evidence="9 12" id="KW-0408">Iron</keyword>
<gene>
    <name evidence="14" type="ORF">BCR38DRAFT_528282</name>
</gene>
<name>A0A1Y2DCB6_9PEZI</name>
<evidence type="ECO:0000256" key="3">
    <source>
        <dbReference type="ARBA" id="ARBA00010617"/>
    </source>
</evidence>
<evidence type="ECO:0000256" key="8">
    <source>
        <dbReference type="ARBA" id="ARBA00023002"/>
    </source>
</evidence>
<dbReference type="CDD" id="cd11058">
    <property type="entry name" value="CYP60B-like"/>
    <property type="match status" value="1"/>
</dbReference>
<evidence type="ECO:0000256" key="10">
    <source>
        <dbReference type="ARBA" id="ARBA00023033"/>
    </source>
</evidence>
<dbReference type="InterPro" id="IPR001128">
    <property type="entry name" value="Cyt_P450"/>
</dbReference>
<dbReference type="EMBL" id="MCFJ01000021">
    <property type="protein sequence ID" value="ORY56898.1"/>
    <property type="molecule type" value="Genomic_DNA"/>
</dbReference>
<accession>A0A1Y2DCB6</accession>
<dbReference type="InterPro" id="IPR050121">
    <property type="entry name" value="Cytochrome_P450_monoxygenase"/>
</dbReference>
<keyword evidence="7" id="KW-1133">Transmembrane helix</keyword>
<dbReference type="GO" id="GO:0016020">
    <property type="term" value="C:membrane"/>
    <property type="evidence" value="ECO:0007669"/>
    <property type="project" value="UniProtKB-SubCell"/>
</dbReference>
<dbReference type="GO" id="GO:0004497">
    <property type="term" value="F:monooxygenase activity"/>
    <property type="evidence" value="ECO:0007669"/>
    <property type="project" value="UniProtKB-KW"/>
</dbReference>
<dbReference type="InterPro" id="IPR017972">
    <property type="entry name" value="Cyt_P450_CS"/>
</dbReference>
<comment type="similarity">
    <text evidence="3 13">Belongs to the cytochrome P450 family.</text>
</comment>